<gene>
    <name evidence="2" type="ORF">TWF696_000299</name>
</gene>
<dbReference type="EMBL" id="JAVHNQ010000001">
    <property type="protein sequence ID" value="KAK6359133.1"/>
    <property type="molecule type" value="Genomic_DNA"/>
</dbReference>
<feature type="region of interest" description="Disordered" evidence="1">
    <location>
        <begin position="1"/>
        <end position="86"/>
    </location>
</feature>
<proteinExistence type="predicted"/>
<accession>A0AAV9VDK1</accession>
<reference evidence="2 3" key="1">
    <citation type="submission" date="2019-10" db="EMBL/GenBank/DDBJ databases">
        <authorList>
            <person name="Palmer J.M."/>
        </authorList>
    </citation>
    <scope>NUCLEOTIDE SEQUENCE [LARGE SCALE GENOMIC DNA]</scope>
    <source>
        <strain evidence="2 3">TWF696</strain>
    </source>
</reference>
<feature type="compositionally biased region" description="Polar residues" evidence="1">
    <location>
        <begin position="62"/>
        <end position="80"/>
    </location>
</feature>
<sequence>MRFYATAEKQARNVVRSSNKRADSLPNSSRPKIRWTTRITASTTRCEGNTNSLKFESHKTPQRQSTQDARNTVSGQTDSPVVQADG</sequence>
<name>A0AAV9VDK1_9PEZI</name>
<evidence type="ECO:0000313" key="3">
    <source>
        <dbReference type="Proteomes" id="UP001375240"/>
    </source>
</evidence>
<evidence type="ECO:0000313" key="2">
    <source>
        <dbReference type="EMBL" id="KAK6359133.1"/>
    </source>
</evidence>
<dbReference type="Proteomes" id="UP001375240">
    <property type="component" value="Unassembled WGS sequence"/>
</dbReference>
<dbReference type="AlphaFoldDB" id="A0AAV9VDK1"/>
<comment type="caution">
    <text evidence="2">The sequence shown here is derived from an EMBL/GenBank/DDBJ whole genome shotgun (WGS) entry which is preliminary data.</text>
</comment>
<evidence type="ECO:0000256" key="1">
    <source>
        <dbReference type="SAM" id="MobiDB-lite"/>
    </source>
</evidence>
<organism evidence="2 3">
    <name type="scientific">Orbilia brochopaga</name>
    <dbReference type="NCBI Taxonomy" id="3140254"/>
    <lineage>
        <taxon>Eukaryota</taxon>
        <taxon>Fungi</taxon>
        <taxon>Dikarya</taxon>
        <taxon>Ascomycota</taxon>
        <taxon>Pezizomycotina</taxon>
        <taxon>Orbiliomycetes</taxon>
        <taxon>Orbiliales</taxon>
        <taxon>Orbiliaceae</taxon>
        <taxon>Orbilia</taxon>
    </lineage>
</organism>
<feature type="compositionally biased region" description="Polar residues" evidence="1">
    <location>
        <begin position="37"/>
        <end position="54"/>
    </location>
</feature>
<protein>
    <submittedName>
        <fullName evidence="2">Uncharacterized protein</fullName>
    </submittedName>
</protein>
<keyword evidence="3" id="KW-1185">Reference proteome</keyword>